<gene>
    <name evidence="2" type="ORF">PLBR_LOCUS6610</name>
</gene>
<feature type="chain" id="PRO_5017942202" evidence="1">
    <location>
        <begin position="29"/>
        <end position="196"/>
    </location>
</feature>
<proteinExistence type="predicted"/>
<evidence type="ECO:0000256" key="1">
    <source>
        <dbReference type="SAM" id="SignalP"/>
    </source>
</evidence>
<feature type="signal peptide" evidence="1">
    <location>
        <begin position="1"/>
        <end position="28"/>
    </location>
</feature>
<name>A0A3P3YGX0_PLABS</name>
<reference evidence="2 3" key="1">
    <citation type="submission" date="2018-03" db="EMBL/GenBank/DDBJ databases">
        <authorList>
            <person name="Fogelqvist J."/>
        </authorList>
    </citation>
    <scope>NUCLEOTIDE SEQUENCE [LARGE SCALE GENOMIC DNA]</scope>
</reference>
<evidence type="ECO:0000313" key="3">
    <source>
        <dbReference type="Proteomes" id="UP000290189"/>
    </source>
</evidence>
<keyword evidence="2" id="KW-0496">Mitochondrion</keyword>
<accession>A0A3P3YGX0</accession>
<sequence>MAGGDRCTRTMTMMMMTVVPLVVHAAMAMATAPNRASVHGQALSFPYGSVGPYVLPVSVPAAFRTASVRVSAGNEFHVAIYPYRSAQPILAQCCDHGAYVSPGDRLPGACLALLNGITPWTSTAFPDRVFELKRFSLLLSNSLNDYEAHSGGLLVLIRFRRTARPVNAVMRHSPGLGICKFRFNASSGYHLPDRLD</sequence>
<evidence type="ECO:0000313" key="2">
    <source>
        <dbReference type="EMBL" id="SPQ99395.1"/>
    </source>
</evidence>
<dbReference type="AlphaFoldDB" id="A0A3P3YGX0"/>
<organism evidence="2 3">
    <name type="scientific">Plasmodiophora brassicae</name>
    <name type="common">Clubroot disease agent</name>
    <dbReference type="NCBI Taxonomy" id="37360"/>
    <lineage>
        <taxon>Eukaryota</taxon>
        <taxon>Sar</taxon>
        <taxon>Rhizaria</taxon>
        <taxon>Endomyxa</taxon>
        <taxon>Phytomyxea</taxon>
        <taxon>Plasmodiophorida</taxon>
        <taxon>Plasmodiophoridae</taxon>
        <taxon>Plasmodiophora</taxon>
    </lineage>
</organism>
<geneLocation type="mitochondrion" evidence="2"/>
<protein>
    <submittedName>
        <fullName evidence="2">Uncharacterized protein</fullName>
    </submittedName>
</protein>
<keyword evidence="1" id="KW-0732">Signal</keyword>
<dbReference type="EMBL" id="OVEO01000011">
    <property type="protein sequence ID" value="SPQ99395.1"/>
    <property type="molecule type" value="Genomic_DNA"/>
</dbReference>
<dbReference type="Proteomes" id="UP000290189">
    <property type="component" value="Unassembled WGS sequence"/>
</dbReference>